<organism evidence="2 3">
    <name type="scientific">Candidatus Collierbacteria bacterium GW2011_GWC2_45_15</name>
    <dbReference type="NCBI Taxonomy" id="1618394"/>
    <lineage>
        <taxon>Bacteria</taxon>
        <taxon>Candidatus Collieribacteriota</taxon>
    </lineage>
</organism>
<dbReference type="Proteomes" id="UP000034214">
    <property type="component" value="Unassembled WGS sequence"/>
</dbReference>
<proteinExistence type="predicted"/>
<sequence length="221" mass="24786">MRSGQTPIENAEKVLSALDPEMGPVYAQLDKLAELNAMVTAKAEACKQVWPTKRYQQTFIDPSPGHNLGRLDYVTSLMGRLLCMRSPEASRVEAAIGNAVRLLEILRPDAPYWCRNCRAPLANSEFAYCEVCYKAYLASQESASVEKEVEVPEGLHRRIVKKPGSAKRRHSQSNGFELKGKGKQRREDEAGFEAETHKGKGDGAKKRMKRQQHENRRGEGN</sequence>
<gene>
    <name evidence="2" type="ORF">UW99_C0047G0008</name>
</gene>
<comment type="caution">
    <text evidence="2">The sequence shown here is derived from an EMBL/GenBank/DDBJ whole genome shotgun (WGS) entry which is preliminary data.</text>
</comment>
<reference evidence="2 3" key="1">
    <citation type="journal article" date="2015" name="Nature">
        <title>rRNA introns, odd ribosomes, and small enigmatic genomes across a large radiation of phyla.</title>
        <authorList>
            <person name="Brown C.T."/>
            <person name="Hug L.A."/>
            <person name="Thomas B.C."/>
            <person name="Sharon I."/>
            <person name="Castelle C.J."/>
            <person name="Singh A."/>
            <person name="Wilkins M.J."/>
            <person name="Williams K.H."/>
            <person name="Banfield J.F."/>
        </authorList>
    </citation>
    <scope>NUCLEOTIDE SEQUENCE [LARGE SCALE GENOMIC DNA]</scope>
</reference>
<evidence type="ECO:0000313" key="3">
    <source>
        <dbReference type="Proteomes" id="UP000034214"/>
    </source>
</evidence>
<evidence type="ECO:0000313" key="2">
    <source>
        <dbReference type="EMBL" id="KKT96896.1"/>
    </source>
</evidence>
<feature type="compositionally biased region" description="Basic residues" evidence="1">
    <location>
        <begin position="157"/>
        <end position="171"/>
    </location>
</feature>
<feature type="compositionally biased region" description="Basic and acidic residues" evidence="1">
    <location>
        <begin position="185"/>
        <end position="221"/>
    </location>
</feature>
<feature type="region of interest" description="Disordered" evidence="1">
    <location>
        <begin position="156"/>
        <end position="221"/>
    </location>
</feature>
<evidence type="ECO:0000256" key="1">
    <source>
        <dbReference type="SAM" id="MobiDB-lite"/>
    </source>
</evidence>
<protein>
    <submittedName>
        <fullName evidence="2">Uncharacterized protein</fullName>
    </submittedName>
</protein>
<dbReference type="EMBL" id="LCKM01000047">
    <property type="protein sequence ID" value="KKT96896.1"/>
    <property type="molecule type" value="Genomic_DNA"/>
</dbReference>
<name>A0A0G1LLS8_9BACT</name>
<accession>A0A0G1LLS8</accession>
<dbReference type="AlphaFoldDB" id="A0A0G1LLS8"/>